<name>H1XTC2_CALAY</name>
<reference evidence="2 5" key="2">
    <citation type="submission" date="2016-11" db="EMBL/GenBank/DDBJ databases">
        <title>Genomic analysis of Caldithrix abyssi and proposal of a novel bacterial phylum Caldithrichaeota.</title>
        <authorList>
            <person name="Kublanov I."/>
            <person name="Sigalova O."/>
            <person name="Gavrilov S."/>
            <person name="Lebedinsky A."/>
            <person name="Ivanova N."/>
            <person name="Daum C."/>
            <person name="Reddy T."/>
            <person name="Klenk H.P."/>
            <person name="Goker M."/>
            <person name="Reva O."/>
            <person name="Miroshnichenko M."/>
            <person name="Kyprides N."/>
            <person name="Woyke T."/>
            <person name="Gelfand M."/>
        </authorList>
    </citation>
    <scope>NUCLEOTIDE SEQUENCE [LARGE SCALE GENOMIC DNA]</scope>
    <source>
        <strain evidence="2 5">LF13</strain>
    </source>
</reference>
<dbReference type="InParanoid" id="H1XTC2"/>
<evidence type="ECO:0000256" key="1">
    <source>
        <dbReference type="SAM" id="MobiDB-lite"/>
    </source>
</evidence>
<dbReference type="EMBL" id="CP018099">
    <property type="protein sequence ID" value="APF20311.1"/>
    <property type="molecule type" value="Genomic_DNA"/>
</dbReference>
<evidence type="ECO:0000313" key="2">
    <source>
        <dbReference type="EMBL" id="APF20311.1"/>
    </source>
</evidence>
<protein>
    <submittedName>
        <fullName evidence="3">Uncharacterized protein</fullName>
    </submittedName>
</protein>
<dbReference type="HOGENOM" id="CLU_1861478_0_0_0"/>
<dbReference type="AlphaFoldDB" id="H1XTC2"/>
<dbReference type="Proteomes" id="UP000183868">
    <property type="component" value="Chromosome"/>
</dbReference>
<dbReference type="PaxDb" id="880073-Calab_0716"/>
<sequence length="137" mass="15543">MSKKQVKKSDKNKTQSEIKNENQSKMENLQQKTVVIQGVKLTLKPLKIRQLKELLKLFKGFKNAGQNEFNLSAFMDFVIENGKLEHLGYILFADQPKAQKIKWNEIDLNDAVNLGEALFLLNKPAIDGLMKLSGVLA</sequence>
<feature type="compositionally biased region" description="Basic and acidic residues" evidence="1">
    <location>
        <begin position="7"/>
        <end position="24"/>
    </location>
</feature>
<gene>
    <name evidence="2" type="ORF">Cabys_3565</name>
    <name evidence="3" type="ORF">Calab_0716</name>
</gene>
<accession>H1XTC2</accession>
<feature type="region of interest" description="Disordered" evidence="1">
    <location>
        <begin position="1"/>
        <end position="24"/>
    </location>
</feature>
<evidence type="ECO:0000313" key="5">
    <source>
        <dbReference type="Proteomes" id="UP000183868"/>
    </source>
</evidence>
<keyword evidence="4" id="KW-1185">Reference proteome</keyword>
<dbReference type="Proteomes" id="UP000004671">
    <property type="component" value="Chromosome"/>
</dbReference>
<organism evidence="3 4">
    <name type="scientific">Caldithrix abyssi DSM 13497</name>
    <dbReference type="NCBI Taxonomy" id="880073"/>
    <lineage>
        <taxon>Bacteria</taxon>
        <taxon>Pseudomonadati</taxon>
        <taxon>Calditrichota</taxon>
        <taxon>Calditrichia</taxon>
        <taxon>Calditrichales</taxon>
        <taxon>Calditrichaceae</taxon>
        <taxon>Caldithrix</taxon>
    </lineage>
</organism>
<dbReference type="KEGG" id="caby:Cabys_3565"/>
<dbReference type="RefSeq" id="WP_006927313.1">
    <property type="nucleotide sequence ID" value="NZ_CM001402.1"/>
</dbReference>
<dbReference type="STRING" id="880073.Cabys_3565"/>
<reference evidence="3 4" key="1">
    <citation type="submission" date="2011-09" db="EMBL/GenBank/DDBJ databases">
        <title>The permanent draft genome of Caldithrix abyssi DSM 13497.</title>
        <authorList>
            <consortium name="US DOE Joint Genome Institute (JGI-PGF)"/>
            <person name="Lucas S."/>
            <person name="Han J."/>
            <person name="Lapidus A."/>
            <person name="Bruce D."/>
            <person name="Goodwin L."/>
            <person name="Pitluck S."/>
            <person name="Peters L."/>
            <person name="Kyrpides N."/>
            <person name="Mavromatis K."/>
            <person name="Ivanova N."/>
            <person name="Mikhailova N."/>
            <person name="Chertkov O."/>
            <person name="Detter J.C."/>
            <person name="Tapia R."/>
            <person name="Han C."/>
            <person name="Land M."/>
            <person name="Hauser L."/>
            <person name="Markowitz V."/>
            <person name="Cheng J.-F."/>
            <person name="Hugenholtz P."/>
            <person name="Woyke T."/>
            <person name="Wu D."/>
            <person name="Spring S."/>
            <person name="Brambilla E."/>
            <person name="Klenk H.-P."/>
            <person name="Eisen J.A."/>
        </authorList>
    </citation>
    <scope>NUCLEOTIDE SEQUENCE [LARGE SCALE GENOMIC DNA]</scope>
    <source>
        <strain evidence="3 4">DSM 13497</strain>
    </source>
</reference>
<evidence type="ECO:0000313" key="3">
    <source>
        <dbReference type="EMBL" id="EHO40355.1"/>
    </source>
</evidence>
<proteinExistence type="predicted"/>
<evidence type="ECO:0000313" key="4">
    <source>
        <dbReference type="Proteomes" id="UP000004671"/>
    </source>
</evidence>
<dbReference type="EMBL" id="CM001402">
    <property type="protein sequence ID" value="EHO40355.1"/>
    <property type="molecule type" value="Genomic_DNA"/>
</dbReference>